<dbReference type="InterPro" id="IPR011989">
    <property type="entry name" value="ARM-like"/>
</dbReference>
<accession>A0AAJ8JT68</accession>
<proteinExistence type="predicted"/>
<protein>
    <submittedName>
        <fullName evidence="1">Uncharacterized protein</fullName>
    </submittedName>
</protein>
<dbReference type="KEGG" id="cdep:91087320"/>
<dbReference type="RefSeq" id="XP_066068612.1">
    <property type="nucleotide sequence ID" value="XM_066212515.1"/>
</dbReference>
<gene>
    <name evidence="1" type="ORF">L203_103109</name>
</gene>
<dbReference type="EMBL" id="CP143786">
    <property type="protein sequence ID" value="WVN87912.1"/>
    <property type="molecule type" value="Genomic_DNA"/>
</dbReference>
<dbReference type="InterPro" id="IPR016024">
    <property type="entry name" value="ARM-type_fold"/>
</dbReference>
<keyword evidence="2" id="KW-1185">Reference proteome</keyword>
<dbReference type="Proteomes" id="UP000094043">
    <property type="component" value="Chromosome 3"/>
</dbReference>
<reference evidence="1" key="3">
    <citation type="submission" date="2024-01" db="EMBL/GenBank/DDBJ databases">
        <authorList>
            <person name="Coelho M.A."/>
            <person name="David-Palma M."/>
            <person name="Shea T."/>
            <person name="Sun S."/>
            <person name="Cuomo C.A."/>
            <person name="Heitman J."/>
        </authorList>
    </citation>
    <scope>NUCLEOTIDE SEQUENCE</scope>
    <source>
        <strain evidence="1">CBS 7841</strain>
    </source>
</reference>
<reference evidence="1" key="1">
    <citation type="submission" date="2016-06" db="EMBL/GenBank/DDBJ databases">
        <authorList>
            <person name="Cuomo C."/>
            <person name="Litvintseva A."/>
            <person name="Heitman J."/>
            <person name="Chen Y."/>
            <person name="Sun S."/>
            <person name="Springer D."/>
            <person name="Dromer F."/>
            <person name="Young S."/>
            <person name="Zeng Q."/>
            <person name="Chapman S."/>
            <person name="Gujja S."/>
            <person name="Saif S."/>
            <person name="Birren B."/>
        </authorList>
    </citation>
    <scope>NUCLEOTIDE SEQUENCE</scope>
    <source>
        <strain evidence="1">CBS 7841</strain>
    </source>
</reference>
<sequence>MYKWPGIGQNAEGQPGFLLRVLDLVKAEATQISAMDKAPIKTQLVPLMISLGTPQTAKLQSQIGKGWGYIISLDFPDDWEGLCDELQLPILYSNDGDLSFVPMSSIAK</sequence>
<reference evidence="1" key="2">
    <citation type="journal article" date="2022" name="Elife">
        <title>Obligate sexual reproduction of a homothallic fungus closely related to the Cryptococcus pathogenic species complex.</title>
        <authorList>
            <person name="Passer A.R."/>
            <person name="Clancey S.A."/>
            <person name="Shea T."/>
            <person name="David-Palma M."/>
            <person name="Averette A.F."/>
            <person name="Boekhout T."/>
            <person name="Porcel B.M."/>
            <person name="Nowrousian M."/>
            <person name="Cuomo C.A."/>
            <person name="Sun S."/>
            <person name="Heitman J."/>
            <person name="Coelho M.A."/>
        </authorList>
    </citation>
    <scope>NUCLEOTIDE SEQUENCE</scope>
    <source>
        <strain evidence="1">CBS 7841</strain>
    </source>
</reference>
<dbReference type="SUPFAM" id="SSF48371">
    <property type="entry name" value="ARM repeat"/>
    <property type="match status" value="1"/>
</dbReference>
<organism evidence="1 2">
    <name type="scientific">Cryptococcus depauperatus CBS 7841</name>
    <dbReference type="NCBI Taxonomy" id="1295531"/>
    <lineage>
        <taxon>Eukaryota</taxon>
        <taxon>Fungi</taxon>
        <taxon>Dikarya</taxon>
        <taxon>Basidiomycota</taxon>
        <taxon>Agaricomycotina</taxon>
        <taxon>Tremellomycetes</taxon>
        <taxon>Tremellales</taxon>
        <taxon>Cryptococcaceae</taxon>
        <taxon>Cryptococcus</taxon>
    </lineage>
</organism>
<evidence type="ECO:0000313" key="2">
    <source>
        <dbReference type="Proteomes" id="UP000094043"/>
    </source>
</evidence>
<name>A0AAJ8JT68_9TREE</name>
<dbReference type="Gene3D" id="1.25.10.10">
    <property type="entry name" value="Leucine-rich Repeat Variant"/>
    <property type="match status" value="1"/>
</dbReference>
<dbReference type="GeneID" id="91087320"/>
<dbReference type="AlphaFoldDB" id="A0AAJ8JT68"/>
<evidence type="ECO:0000313" key="1">
    <source>
        <dbReference type="EMBL" id="WVN87912.1"/>
    </source>
</evidence>